<dbReference type="InterPro" id="IPR039867">
    <property type="entry name" value="Furry/Tao3/Mor2"/>
</dbReference>
<feature type="region of interest" description="Disordered" evidence="1">
    <location>
        <begin position="233"/>
        <end position="272"/>
    </location>
</feature>
<dbReference type="PANTHER" id="PTHR12295:SF30">
    <property type="entry name" value="PROTEIN FURRY"/>
    <property type="match status" value="1"/>
</dbReference>
<feature type="compositionally biased region" description="Low complexity" evidence="1">
    <location>
        <begin position="233"/>
        <end position="252"/>
    </location>
</feature>
<dbReference type="PANTHER" id="PTHR12295">
    <property type="entry name" value="FURRY-RELATED"/>
    <property type="match status" value="1"/>
</dbReference>
<dbReference type="EMBL" id="UZAL01039412">
    <property type="protein sequence ID" value="VDP75392.1"/>
    <property type="molecule type" value="Genomic_DNA"/>
</dbReference>
<dbReference type="AlphaFoldDB" id="A0A3P8FGN4"/>
<keyword evidence="3" id="KW-1185">Reference proteome</keyword>
<name>A0A3P8FGN4_9TREM</name>
<evidence type="ECO:0000313" key="2">
    <source>
        <dbReference type="EMBL" id="VDP75392.1"/>
    </source>
</evidence>
<accession>A0A3P8FGN4</accession>
<dbReference type="GO" id="GO:0030427">
    <property type="term" value="C:site of polarized growth"/>
    <property type="evidence" value="ECO:0007669"/>
    <property type="project" value="TreeGrafter"/>
</dbReference>
<dbReference type="GO" id="GO:0005938">
    <property type="term" value="C:cell cortex"/>
    <property type="evidence" value="ECO:0007669"/>
    <property type="project" value="TreeGrafter"/>
</dbReference>
<dbReference type="Proteomes" id="UP000269396">
    <property type="component" value="Unassembled WGS sequence"/>
</dbReference>
<sequence>MKTLFHLLNNWKLALQKDGAVTPNMAEKSALYEAEGFALVMLCSCRLITRRLSVHILRKCRALSNLIQSATYDQTLKNPNDSRELCCIDILDRSVPIILKYLLPILPLSEREHLMVTVCARLTSEKEKLHYWTAGLIYIHCKELYPTIGESALSSVSNMDFSVFTERSHPVWFSGSTLPVYTPVVLPANYLNNTQYSGLMSNNDVQQSEEVRFNGLSNLHDLNKLNNCNNNNNNCNTNNNPTVGNPVTGNTNEKSRPDESVVQESFTKIGKH</sequence>
<reference evidence="2 3" key="1">
    <citation type="submission" date="2018-11" db="EMBL/GenBank/DDBJ databases">
        <authorList>
            <consortium name="Pathogen Informatics"/>
        </authorList>
    </citation>
    <scope>NUCLEOTIDE SEQUENCE [LARGE SCALE GENOMIC DNA]</scope>
    <source>
        <strain>Denwood</strain>
        <strain evidence="3">Zambia</strain>
    </source>
</reference>
<protein>
    <submittedName>
        <fullName evidence="2">Uncharacterized protein</fullName>
    </submittedName>
</protein>
<proteinExistence type="predicted"/>
<dbReference type="GO" id="GO:0031175">
    <property type="term" value="P:neuron projection development"/>
    <property type="evidence" value="ECO:0007669"/>
    <property type="project" value="TreeGrafter"/>
</dbReference>
<gene>
    <name evidence="2" type="ORF">SMTD_LOCUS17858</name>
</gene>
<dbReference type="GO" id="GO:0000902">
    <property type="term" value="P:cell morphogenesis"/>
    <property type="evidence" value="ECO:0007669"/>
    <property type="project" value="InterPro"/>
</dbReference>
<organism evidence="2 3">
    <name type="scientific">Schistosoma mattheei</name>
    <dbReference type="NCBI Taxonomy" id="31246"/>
    <lineage>
        <taxon>Eukaryota</taxon>
        <taxon>Metazoa</taxon>
        <taxon>Spiralia</taxon>
        <taxon>Lophotrochozoa</taxon>
        <taxon>Platyhelminthes</taxon>
        <taxon>Trematoda</taxon>
        <taxon>Digenea</taxon>
        <taxon>Strigeidida</taxon>
        <taxon>Schistosomatoidea</taxon>
        <taxon>Schistosomatidae</taxon>
        <taxon>Schistosoma</taxon>
    </lineage>
</organism>
<evidence type="ECO:0000313" key="3">
    <source>
        <dbReference type="Proteomes" id="UP000269396"/>
    </source>
</evidence>
<evidence type="ECO:0000256" key="1">
    <source>
        <dbReference type="SAM" id="MobiDB-lite"/>
    </source>
</evidence>